<proteinExistence type="predicted"/>
<sequence>DESDPGGRRDLPPASSSVREGRNARGGKDERGGAARSSYETNENKNLEETYLCLTENELLRFGVCPRTWKDVKVGDLILCLKNECFPADMILLTTSDSRGGAFIETASLDGETNL</sequence>
<dbReference type="GO" id="GO:0005886">
    <property type="term" value="C:plasma membrane"/>
    <property type="evidence" value="ECO:0007669"/>
    <property type="project" value="TreeGrafter"/>
</dbReference>
<keyword evidence="3" id="KW-1185">Reference proteome</keyword>
<feature type="compositionally biased region" description="Basic and acidic residues" evidence="1">
    <location>
        <begin position="1"/>
        <end position="11"/>
    </location>
</feature>
<evidence type="ECO:0000256" key="1">
    <source>
        <dbReference type="SAM" id="MobiDB-lite"/>
    </source>
</evidence>
<dbReference type="GO" id="GO:0045332">
    <property type="term" value="P:phospholipid translocation"/>
    <property type="evidence" value="ECO:0007669"/>
    <property type="project" value="TreeGrafter"/>
</dbReference>
<dbReference type="Proteomes" id="UP000221165">
    <property type="component" value="Unassembled WGS sequence"/>
</dbReference>
<dbReference type="GO" id="GO:0140326">
    <property type="term" value="F:ATPase-coupled intramembrane lipid transporter activity"/>
    <property type="evidence" value="ECO:0007669"/>
    <property type="project" value="TreeGrafter"/>
</dbReference>
<protein>
    <submittedName>
        <fullName evidence="2">Phospholipid-translocating p-type flippase subfamily protein</fullName>
    </submittedName>
</protein>
<dbReference type="SUPFAM" id="SSF81653">
    <property type="entry name" value="Calcium ATPase, transduction domain A"/>
    <property type="match status" value="1"/>
</dbReference>
<evidence type="ECO:0000313" key="2">
    <source>
        <dbReference type="EMBL" id="PHJ14617.1"/>
    </source>
</evidence>
<dbReference type="InterPro" id="IPR008250">
    <property type="entry name" value="ATPase_P-typ_transduc_dom_A_sf"/>
</dbReference>
<dbReference type="Gene3D" id="2.70.150.10">
    <property type="entry name" value="Calcium-transporting ATPase, cytoplasmic transduction domain A"/>
    <property type="match status" value="1"/>
</dbReference>
<dbReference type="VEuPathDB" id="ToxoDB:CSUI_011573"/>
<feature type="region of interest" description="Disordered" evidence="1">
    <location>
        <begin position="1"/>
        <end position="43"/>
    </location>
</feature>
<feature type="non-terminal residue" evidence="2">
    <location>
        <position position="115"/>
    </location>
</feature>
<reference evidence="2 3" key="1">
    <citation type="journal article" date="2017" name="Int. J. Parasitol.">
        <title>The genome of the protozoan parasite Cystoisospora suis and a reverse vaccinology approach to identify vaccine candidates.</title>
        <authorList>
            <person name="Palmieri N."/>
            <person name="Shrestha A."/>
            <person name="Ruttkowski B."/>
            <person name="Beck T."/>
            <person name="Vogl C."/>
            <person name="Tomley F."/>
            <person name="Blake D.P."/>
            <person name="Joachim A."/>
        </authorList>
    </citation>
    <scope>NUCLEOTIDE SEQUENCE [LARGE SCALE GENOMIC DNA]</scope>
    <source>
        <strain evidence="2 3">Wien I</strain>
    </source>
</reference>
<dbReference type="PANTHER" id="PTHR24092">
    <property type="entry name" value="PROBABLE PHOSPHOLIPID-TRANSPORTING ATPASE"/>
    <property type="match status" value="1"/>
</dbReference>
<dbReference type="PANTHER" id="PTHR24092:SF150">
    <property type="entry name" value="PHOSPHOLIPID-TRANSPORTING ATPASE"/>
    <property type="match status" value="1"/>
</dbReference>
<name>A0A2C6K866_9APIC</name>
<gene>
    <name evidence="2" type="ORF">CSUI_011573</name>
</gene>
<dbReference type="AlphaFoldDB" id="A0A2C6K866"/>
<accession>A0A2C6K866</accession>
<feature type="compositionally biased region" description="Basic and acidic residues" evidence="1">
    <location>
        <begin position="19"/>
        <end position="33"/>
    </location>
</feature>
<dbReference type="GeneID" id="94434882"/>
<dbReference type="OrthoDB" id="377733at2759"/>
<evidence type="ECO:0000313" key="3">
    <source>
        <dbReference type="Proteomes" id="UP000221165"/>
    </source>
</evidence>
<feature type="non-terminal residue" evidence="2">
    <location>
        <position position="1"/>
    </location>
</feature>
<dbReference type="RefSeq" id="XP_067916353.1">
    <property type="nucleotide sequence ID" value="XM_068071671.1"/>
</dbReference>
<dbReference type="EMBL" id="MIGC01013974">
    <property type="protein sequence ID" value="PHJ14617.1"/>
    <property type="molecule type" value="Genomic_DNA"/>
</dbReference>
<organism evidence="2 3">
    <name type="scientific">Cystoisospora suis</name>
    <dbReference type="NCBI Taxonomy" id="483139"/>
    <lineage>
        <taxon>Eukaryota</taxon>
        <taxon>Sar</taxon>
        <taxon>Alveolata</taxon>
        <taxon>Apicomplexa</taxon>
        <taxon>Conoidasida</taxon>
        <taxon>Coccidia</taxon>
        <taxon>Eucoccidiorida</taxon>
        <taxon>Eimeriorina</taxon>
        <taxon>Sarcocystidae</taxon>
        <taxon>Cystoisospora</taxon>
    </lineage>
</organism>
<comment type="caution">
    <text evidence="2">The sequence shown here is derived from an EMBL/GenBank/DDBJ whole genome shotgun (WGS) entry which is preliminary data.</text>
</comment>